<dbReference type="NCBIfam" id="TIGR00207">
    <property type="entry name" value="fliG"/>
    <property type="match status" value="1"/>
</dbReference>
<evidence type="ECO:0000256" key="1">
    <source>
        <dbReference type="ARBA" id="ARBA00004117"/>
    </source>
</evidence>
<feature type="domain" description="Flagellar motor switch protein FliG N-terminal" evidence="12">
    <location>
        <begin position="12"/>
        <end position="116"/>
    </location>
</feature>
<feature type="domain" description="Flagellar motor switch protein FliG middle" evidence="11">
    <location>
        <begin position="124"/>
        <end position="197"/>
    </location>
</feature>
<dbReference type="InterPro" id="IPR032779">
    <property type="entry name" value="FliG_M"/>
</dbReference>
<evidence type="ECO:0000313" key="14">
    <source>
        <dbReference type="Proteomes" id="UP000722121"/>
    </source>
</evidence>
<dbReference type="Gene3D" id="1.10.220.30">
    <property type="match status" value="3"/>
</dbReference>
<evidence type="ECO:0000256" key="8">
    <source>
        <dbReference type="ARBA" id="ARBA00023136"/>
    </source>
</evidence>
<keyword evidence="6" id="KW-0145">Chemotaxis</keyword>
<dbReference type="PANTHER" id="PTHR30534">
    <property type="entry name" value="FLAGELLAR MOTOR SWITCH PROTEIN FLIG"/>
    <property type="match status" value="1"/>
</dbReference>
<dbReference type="InterPro" id="IPR023087">
    <property type="entry name" value="Flg_Motor_Flig_C"/>
</dbReference>
<evidence type="ECO:0000256" key="4">
    <source>
        <dbReference type="ARBA" id="ARBA00021870"/>
    </source>
</evidence>
<comment type="similarity">
    <text evidence="3">Belongs to the FliG family.</text>
</comment>
<proteinExistence type="inferred from homology"/>
<keyword evidence="7" id="KW-0283">Flagellar rotation</keyword>
<evidence type="ECO:0000259" key="12">
    <source>
        <dbReference type="Pfam" id="PF14842"/>
    </source>
</evidence>
<evidence type="ECO:0000256" key="7">
    <source>
        <dbReference type="ARBA" id="ARBA00022779"/>
    </source>
</evidence>
<keyword evidence="13" id="KW-0282">Flagellum</keyword>
<feature type="domain" description="Flagellar motor switch protein FliG C-terminal" evidence="10">
    <location>
        <begin position="227"/>
        <end position="334"/>
    </location>
</feature>
<dbReference type="SUPFAM" id="SSF48029">
    <property type="entry name" value="FliG"/>
    <property type="match status" value="2"/>
</dbReference>
<evidence type="ECO:0000256" key="9">
    <source>
        <dbReference type="ARBA" id="ARBA00023143"/>
    </source>
</evidence>
<dbReference type="InterPro" id="IPR028263">
    <property type="entry name" value="FliG_N"/>
</dbReference>
<name>A0ABS3ARM0_9BACT</name>
<comment type="subcellular location">
    <subcellularLocation>
        <location evidence="1">Bacterial flagellum basal body</location>
    </subcellularLocation>
    <subcellularLocation>
        <location evidence="2">Cell membrane</location>
        <topology evidence="2">Peripheral membrane protein</topology>
        <orientation evidence="2">Cytoplasmic side</orientation>
    </subcellularLocation>
</comment>
<keyword evidence="13" id="KW-0969">Cilium</keyword>
<organism evidence="13 14">
    <name type="scientific">Simkania negevensis</name>
    <dbReference type="NCBI Taxonomy" id="83561"/>
    <lineage>
        <taxon>Bacteria</taxon>
        <taxon>Pseudomonadati</taxon>
        <taxon>Chlamydiota</taxon>
        <taxon>Chlamydiia</taxon>
        <taxon>Parachlamydiales</taxon>
        <taxon>Simkaniaceae</taxon>
        <taxon>Simkania</taxon>
    </lineage>
</organism>
<evidence type="ECO:0000259" key="10">
    <source>
        <dbReference type="Pfam" id="PF01706"/>
    </source>
</evidence>
<gene>
    <name evidence="13" type="primary">fliG</name>
    <name evidence="13" type="ORF">JYU14_01605</name>
</gene>
<evidence type="ECO:0000256" key="5">
    <source>
        <dbReference type="ARBA" id="ARBA00022475"/>
    </source>
</evidence>
<keyword evidence="13" id="KW-0966">Cell projection</keyword>
<keyword evidence="8" id="KW-0472">Membrane</keyword>
<evidence type="ECO:0000259" key="11">
    <source>
        <dbReference type="Pfam" id="PF14841"/>
    </source>
</evidence>
<protein>
    <recommendedName>
        <fullName evidence="4">Flagellar motor switch protein FliG</fullName>
    </recommendedName>
</protein>
<dbReference type="EMBL" id="JAFITR010000022">
    <property type="protein sequence ID" value="MBN4066762.1"/>
    <property type="molecule type" value="Genomic_DNA"/>
</dbReference>
<dbReference type="Pfam" id="PF01706">
    <property type="entry name" value="FliG_C"/>
    <property type="match status" value="1"/>
</dbReference>
<evidence type="ECO:0000256" key="6">
    <source>
        <dbReference type="ARBA" id="ARBA00022500"/>
    </source>
</evidence>
<evidence type="ECO:0000256" key="3">
    <source>
        <dbReference type="ARBA" id="ARBA00010299"/>
    </source>
</evidence>
<keyword evidence="9" id="KW-0975">Bacterial flagellum</keyword>
<evidence type="ECO:0000313" key="13">
    <source>
        <dbReference type="EMBL" id="MBN4066762.1"/>
    </source>
</evidence>
<dbReference type="Proteomes" id="UP000722121">
    <property type="component" value="Unassembled WGS sequence"/>
</dbReference>
<dbReference type="Pfam" id="PF14842">
    <property type="entry name" value="FliG_N"/>
    <property type="match status" value="1"/>
</dbReference>
<keyword evidence="14" id="KW-1185">Reference proteome</keyword>
<dbReference type="Pfam" id="PF14841">
    <property type="entry name" value="FliG_M"/>
    <property type="match status" value="1"/>
</dbReference>
<keyword evidence="5" id="KW-1003">Cell membrane</keyword>
<reference evidence="13 14" key="1">
    <citation type="submission" date="2021-02" db="EMBL/GenBank/DDBJ databases">
        <title>Activity-based single-cell genomes from oceanic crustal fluid captures similar information to metagenomic and metatranscriptomic surveys with orders of magnitude less sampling.</title>
        <authorList>
            <person name="D'Angelo T.S."/>
            <person name="Orcutt B.N."/>
        </authorList>
    </citation>
    <scope>NUCLEOTIDE SEQUENCE [LARGE SCALE GENOMIC DNA]</scope>
    <source>
        <strain evidence="13">AH-315-G07</strain>
    </source>
</reference>
<evidence type="ECO:0000256" key="2">
    <source>
        <dbReference type="ARBA" id="ARBA00004413"/>
    </source>
</evidence>
<dbReference type="PIRSF" id="PIRSF003161">
    <property type="entry name" value="FliG"/>
    <property type="match status" value="1"/>
</dbReference>
<sequence length="345" mass="38885">MDRFDAESTYRQLSNPQKAALLLIALGQKWASEIMRQLKEDEIKKISYWIGQMHYVPQELTERITKDFYERLQKQTTLTSSGGRDYLYGILAQMMGAERASELVDDLAQPKQQRAFNILKRIDPKQLATFFRHEQSQAVALIMAYLESVHAARIIEALPKEKQVEVVMRLAVLEDTDPDIVEEMEKTLKDSLSSVATGRIKKEVGGVKIVADILNSLTPTAEQFIMEQISEKDFDLATEIKELMFVFDDLVLLDDKSTQALLKEIEQDDLIVALKGANEGVVDKVFKNISKRQVSTIKDELAFMGPVKASVVHAAQQKIVNIIRKLDEEGKILISGKGGGDEIIS</sequence>
<comment type="caution">
    <text evidence="13">The sequence shown here is derived from an EMBL/GenBank/DDBJ whole genome shotgun (WGS) entry which is preliminary data.</text>
</comment>
<dbReference type="PRINTS" id="PR00954">
    <property type="entry name" value="FLGMOTORFLIG"/>
</dbReference>
<dbReference type="InterPro" id="IPR011002">
    <property type="entry name" value="FliG_a-hlx"/>
</dbReference>
<accession>A0ABS3ARM0</accession>
<dbReference type="InterPro" id="IPR000090">
    <property type="entry name" value="Flg_Motor_Flig"/>
</dbReference>
<dbReference type="PANTHER" id="PTHR30534:SF0">
    <property type="entry name" value="FLAGELLAR MOTOR SWITCH PROTEIN FLIG"/>
    <property type="match status" value="1"/>
</dbReference>